<organism evidence="1 2">
    <name type="scientific">Pieris macdunnoughi</name>
    <dbReference type="NCBI Taxonomy" id="345717"/>
    <lineage>
        <taxon>Eukaryota</taxon>
        <taxon>Metazoa</taxon>
        <taxon>Ecdysozoa</taxon>
        <taxon>Arthropoda</taxon>
        <taxon>Hexapoda</taxon>
        <taxon>Insecta</taxon>
        <taxon>Pterygota</taxon>
        <taxon>Neoptera</taxon>
        <taxon>Endopterygota</taxon>
        <taxon>Lepidoptera</taxon>
        <taxon>Glossata</taxon>
        <taxon>Ditrysia</taxon>
        <taxon>Papilionoidea</taxon>
        <taxon>Pieridae</taxon>
        <taxon>Pierinae</taxon>
        <taxon>Pieris</taxon>
    </lineage>
</organism>
<accession>A0A821SX15</accession>
<dbReference type="EMBL" id="CAJOBZ010000021">
    <property type="protein sequence ID" value="CAF4865814.1"/>
    <property type="molecule type" value="Genomic_DNA"/>
</dbReference>
<protein>
    <submittedName>
        <fullName evidence="1">Uncharacterized protein</fullName>
    </submittedName>
</protein>
<comment type="caution">
    <text evidence="1">The sequence shown here is derived from an EMBL/GenBank/DDBJ whole genome shotgun (WGS) entry which is preliminary data.</text>
</comment>
<keyword evidence="2" id="KW-1185">Reference proteome</keyword>
<dbReference type="Proteomes" id="UP000663880">
    <property type="component" value="Unassembled WGS sequence"/>
</dbReference>
<sequence>MVNYCGLRQRHLKSLFAQIYLLLFRETSLSKGPIAIPNNKYLQRNDDKKLRGSFGGVSKKLLQCLVNNASRVALVFDRYFIPSIEDYEHSLRGTVDDKEFHISGPQQTKTAVITKDLKNIKFKEAVVKFLIDHWADQEMASIIGSKEIYLIYDLRYECFVTDNKVTRIINNELSCPDREEADTKISIYCLPIK</sequence>
<evidence type="ECO:0000313" key="1">
    <source>
        <dbReference type="EMBL" id="CAF4865814.1"/>
    </source>
</evidence>
<proteinExistence type="predicted"/>
<evidence type="ECO:0000313" key="2">
    <source>
        <dbReference type="Proteomes" id="UP000663880"/>
    </source>
</evidence>
<dbReference type="OrthoDB" id="6930762at2759"/>
<reference evidence="1" key="1">
    <citation type="submission" date="2021-02" db="EMBL/GenBank/DDBJ databases">
        <authorList>
            <person name="Steward A R."/>
        </authorList>
    </citation>
    <scope>NUCLEOTIDE SEQUENCE</scope>
</reference>
<gene>
    <name evidence="1" type="ORF">PMACD_LOCUS8318</name>
</gene>
<dbReference type="AlphaFoldDB" id="A0A821SX15"/>
<name>A0A821SX15_9NEOP</name>